<dbReference type="RefSeq" id="XP_033656102.1">
    <property type="nucleotide sequence ID" value="XM_033798018.1"/>
</dbReference>
<evidence type="ECO:0000313" key="2">
    <source>
        <dbReference type="EMBL" id="KAF2278563.1"/>
    </source>
</evidence>
<dbReference type="Proteomes" id="UP000800097">
    <property type="component" value="Unassembled WGS sequence"/>
</dbReference>
<protein>
    <submittedName>
        <fullName evidence="2">Uncharacterized protein</fullName>
    </submittedName>
</protein>
<dbReference type="GeneID" id="54551193"/>
<proteinExistence type="predicted"/>
<feature type="compositionally biased region" description="Low complexity" evidence="1">
    <location>
        <begin position="34"/>
        <end position="53"/>
    </location>
</feature>
<feature type="compositionally biased region" description="Polar residues" evidence="1">
    <location>
        <begin position="1"/>
        <end position="33"/>
    </location>
</feature>
<gene>
    <name evidence="2" type="ORF">EI97DRAFT_431780</name>
</gene>
<name>A0A6A6JR32_WESOR</name>
<reference evidence="2" key="1">
    <citation type="journal article" date="2020" name="Stud. Mycol.">
        <title>101 Dothideomycetes genomes: a test case for predicting lifestyles and emergence of pathogens.</title>
        <authorList>
            <person name="Haridas S."/>
            <person name="Albert R."/>
            <person name="Binder M."/>
            <person name="Bloem J."/>
            <person name="Labutti K."/>
            <person name="Salamov A."/>
            <person name="Andreopoulos B."/>
            <person name="Baker S."/>
            <person name="Barry K."/>
            <person name="Bills G."/>
            <person name="Bluhm B."/>
            <person name="Cannon C."/>
            <person name="Castanera R."/>
            <person name="Culley D."/>
            <person name="Daum C."/>
            <person name="Ezra D."/>
            <person name="Gonzalez J."/>
            <person name="Henrissat B."/>
            <person name="Kuo A."/>
            <person name="Liang C."/>
            <person name="Lipzen A."/>
            <person name="Lutzoni F."/>
            <person name="Magnuson J."/>
            <person name="Mondo S."/>
            <person name="Nolan M."/>
            <person name="Ohm R."/>
            <person name="Pangilinan J."/>
            <person name="Park H.-J."/>
            <person name="Ramirez L."/>
            <person name="Alfaro M."/>
            <person name="Sun H."/>
            <person name="Tritt A."/>
            <person name="Yoshinaga Y."/>
            <person name="Zwiers L.-H."/>
            <person name="Turgeon B."/>
            <person name="Goodwin S."/>
            <person name="Spatafora J."/>
            <person name="Crous P."/>
            <person name="Grigoriev I."/>
        </authorList>
    </citation>
    <scope>NUCLEOTIDE SEQUENCE</scope>
    <source>
        <strain evidence="2">CBS 379.55</strain>
    </source>
</reference>
<feature type="compositionally biased region" description="Basic and acidic residues" evidence="1">
    <location>
        <begin position="79"/>
        <end position="90"/>
    </location>
</feature>
<evidence type="ECO:0000256" key="1">
    <source>
        <dbReference type="SAM" id="MobiDB-lite"/>
    </source>
</evidence>
<feature type="region of interest" description="Disordered" evidence="1">
    <location>
        <begin position="1"/>
        <end position="106"/>
    </location>
</feature>
<evidence type="ECO:0000313" key="3">
    <source>
        <dbReference type="Proteomes" id="UP000800097"/>
    </source>
</evidence>
<keyword evidence="3" id="KW-1185">Reference proteome</keyword>
<sequence length="106" mass="10731">MDKNIPTSKLTTDAGISSDTAGQPTSGAASSLNKAETGGTTGTASSKGTQGKSAMDKGLETMGNKMAGQGGVFGSMGQKMREMGGGKEGEQVSTPISMSQEKWLHE</sequence>
<dbReference type="EMBL" id="ML986488">
    <property type="protein sequence ID" value="KAF2278563.1"/>
    <property type="molecule type" value="Genomic_DNA"/>
</dbReference>
<accession>A0A6A6JR32</accession>
<organism evidence="2 3">
    <name type="scientific">Westerdykella ornata</name>
    <dbReference type="NCBI Taxonomy" id="318751"/>
    <lineage>
        <taxon>Eukaryota</taxon>
        <taxon>Fungi</taxon>
        <taxon>Dikarya</taxon>
        <taxon>Ascomycota</taxon>
        <taxon>Pezizomycotina</taxon>
        <taxon>Dothideomycetes</taxon>
        <taxon>Pleosporomycetidae</taxon>
        <taxon>Pleosporales</taxon>
        <taxon>Sporormiaceae</taxon>
        <taxon>Westerdykella</taxon>
    </lineage>
</organism>
<dbReference type="AlphaFoldDB" id="A0A6A6JR32"/>